<evidence type="ECO:0000313" key="4">
    <source>
        <dbReference type="Proteomes" id="UP001438707"/>
    </source>
</evidence>
<dbReference type="InterPro" id="IPR035445">
    <property type="entry name" value="GYF-like_dom_sf"/>
</dbReference>
<dbReference type="InterPro" id="IPR052626">
    <property type="entry name" value="SWT1_Regulator"/>
</dbReference>
<reference evidence="3 4" key="1">
    <citation type="journal article" date="2024" name="Nat. Commun.">
        <title>Phylogenomics reveals the evolutionary origins of lichenization in chlorophyte algae.</title>
        <authorList>
            <person name="Puginier C."/>
            <person name="Libourel C."/>
            <person name="Otte J."/>
            <person name="Skaloud P."/>
            <person name="Haon M."/>
            <person name="Grisel S."/>
            <person name="Petersen M."/>
            <person name="Berrin J.G."/>
            <person name="Delaux P.M."/>
            <person name="Dal Grande F."/>
            <person name="Keller J."/>
        </authorList>
    </citation>
    <scope>NUCLEOTIDE SEQUENCE [LARGE SCALE GENOMIC DNA]</scope>
    <source>
        <strain evidence="3 4">SAG 2145</strain>
    </source>
</reference>
<dbReference type="Gene3D" id="3.30.1490.40">
    <property type="match status" value="1"/>
</dbReference>
<dbReference type="GO" id="GO:0005634">
    <property type="term" value="C:nucleus"/>
    <property type="evidence" value="ECO:0007669"/>
    <property type="project" value="TreeGrafter"/>
</dbReference>
<dbReference type="PANTHER" id="PTHR16161:SF0">
    <property type="entry name" value="TRANSCRIPTIONAL PROTEIN SWT1"/>
    <property type="match status" value="1"/>
</dbReference>
<comment type="caution">
    <text evidence="3">The sequence shown here is derived from an EMBL/GenBank/DDBJ whole genome shotgun (WGS) entry which is preliminary data.</text>
</comment>
<accession>A0AAW1S3E3</accession>
<keyword evidence="4" id="KW-1185">Reference proteome</keyword>
<dbReference type="EMBL" id="JALJOS010000004">
    <property type="protein sequence ID" value="KAK9840350.1"/>
    <property type="molecule type" value="Genomic_DNA"/>
</dbReference>
<feature type="domain" description="GYF" evidence="2">
    <location>
        <begin position="66"/>
        <end position="123"/>
    </location>
</feature>
<evidence type="ECO:0000256" key="1">
    <source>
        <dbReference type="SAM" id="MobiDB-lite"/>
    </source>
</evidence>
<gene>
    <name evidence="3" type="ORF">WJX74_008100</name>
</gene>
<dbReference type="PANTHER" id="PTHR16161">
    <property type="entry name" value="TRANSCRIPTIONAL PROTEIN SWT1"/>
    <property type="match status" value="1"/>
</dbReference>
<dbReference type="InterPro" id="IPR003169">
    <property type="entry name" value="GYF"/>
</dbReference>
<proteinExistence type="predicted"/>
<dbReference type="Proteomes" id="UP001438707">
    <property type="component" value="Unassembled WGS sequence"/>
</dbReference>
<dbReference type="AlphaFoldDB" id="A0AAW1S3E3"/>
<organism evidence="3 4">
    <name type="scientific">Apatococcus lobatus</name>
    <dbReference type="NCBI Taxonomy" id="904363"/>
    <lineage>
        <taxon>Eukaryota</taxon>
        <taxon>Viridiplantae</taxon>
        <taxon>Chlorophyta</taxon>
        <taxon>core chlorophytes</taxon>
        <taxon>Trebouxiophyceae</taxon>
        <taxon>Chlorellales</taxon>
        <taxon>Chlorellaceae</taxon>
        <taxon>Apatococcus</taxon>
    </lineage>
</organism>
<dbReference type="Gene3D" id="3.40.50.1010">
    <property type="entry name" value="5'-nuclease"/>
    <property type="match status" value="1"/>
</dbReference>
<dbReference type="SUPFAM" id="SSF55277">
    <property type="entry name" value="GYF domain"/>
    <property type="match status" value="1"/>
</dbReference>
<protein>
    <recommendedName>
        <fullName evidence="2">GYF domain-containing protein</fullName>
    </recommendedName>
</protein>
<name>A0AAW1S3E3_9CHLO</name>
<evidence type="ECO:0000313" key="3">
    <source>
        <dbReference type="EMBL" id="KAK9840350.1"/>
    </source>
</evidence>
<dbReference type="Pfam" id="PF13638">
    <property type="entry name" value="PIN_4"/>
    <property type="match status" value="1"/>
</dbReference>
<feature type="region of interest" description="Disordered" evidence="1">
    <location>
        <begin position="600"/>
        <end position="626"/>
    </location>
</feature>
<dbReference type="PROSITE" id="PS50829">
    <property type="entry name" value="GYF"/>
    <property type="match status" value="1"/>
</dbReference>
<sequence length="626" mass="68142">MLEVRCKVRAPLQVDAFEQVLHSHQFQLRRLGNDSFSIKDDFGQMALPRLQALVHQFDPSADAVTSLHWFYDDPKGIKQGPYPAAQLCRWARRPDFAQNIIWLELASTGLLLPLAFVTSTLLETDAARTDTSCPGNQLDVEMDCSSELDSFRRSQAGHGAISTPNPPSLQLPQPMQIAIDGRRQVVIVCDTNILVSAKMHLLMRLMASWTQADGYISLDVTALVPYIVLKELDGLKAGRRQSDPGANTGEALALQHAARQAIASLSNNPQMRGQSFQDHCKGSGSCTNADDHVLECAWQQQSRAQQLSGGLAASLLLTEDLNLRNAASASHVRAAACAQLPRHPLDFWELCTSGASTSDRLTMPAVQQGGSESWQHLGSCESSWADLGSALRTLIQTGMGPAVLHRYQQDVGEHWQTLLEDPSIPLSSEVILNLLDKGWWTFGKDLFDCHHGLDANCKELARFFRLQAAAGQRHEVLRAAKSVAEVIGHLQPLSVHRSGTSFAGSTYTAAEANTALCQGQAAAKFLLAICKEKDAQEGVLSVASSSAPEHSWDSTGNTAAWQISEPFQNLIATGFSPATETTVTRSSSEPVSAAARHALRRNMRSNLPQSDPDSVADDEHDLMKCD</sequence>
<dbReference type="InterPro" id="IPR002716">
    <property type="entry name" value="PIN_dom"/>
</dbReference>
<evidence type="ECO:0000259" key="2">
    <source>
        <dbReference type="PROSITE" id="PS50829"/>
    </source>
</evidence>